<keyword evidence="4" id="KW-1185">Reference proteome</keyword>
<keyword evidence="2" id="KW-0472">Membrane</keyword>
<evidence type="ECO:0000256" key="2">
    <source>
        <dbReference type="SAM" id="Phobius"/>
    </source>
</evidence>
<dbReference type="AlphaFoldDB" id="A0A6M1R438"/>
<protein>
    <submittedName>
        <fullName evidence="3">Uncharacterized protein</fullName>
    </submittedName>
</protein>
<proteinExistence type="predicted"/>
<feature type="compositionally biased region" description="Pro residues" evidence="1">
    <location>
        <begin position="77"/>
        <end position="92"/>
    </location>
</feature>
<evidence type="ECO:0000313" key="3">
    <source>
        <dbReference type="EMBL" id="NGN95004.1"/>
    </source>
</evidence>
<accession>A0A6M1R438</accession>
<feature type="region of interest" description="Disordered" evidence="1">
    <location>
        <begin position="70"/>
        <end position="151"/>
    </location>
</feature>
<organism evidence="3 4">
    <name type="scientific">Nocardioides turkmenicus</name>
    <dbReference type="NCBI Taxonomy" id="2711220"/>
    <lineage>
        <taxon>Bacteria</taxon>
        <taxon>Bacillati</taxon>
        <taxon>Actinomycetota</taxon>
        <taxon>Actinomycetes</taxon>
        <taxon>Propionibacteriales</taxon>
        <taxon>Nocardioidaceae</taxon>
        <taxon>Nocardioides</taxon>
    </lineage>
</organism>
<sequence>MGTAIVSGLFAVVLACLAWALQNGSRRARLLSRIERYTQILKDIPDGHPARLHLDAALAAEAAQLEALIGSKVPQNQTPPVPPSPRYAPAPIPDGTHSPPADTGPSTMDDIFGTDKRRPTTPGLPPQAQPPPPPPSTPVPTEPAQPAPTLARSAAPLRPYASVVLGLLAAGFAVLALWLTIDQVLR</sequence>
<gene>
    <name evidence="3" type="ORF">G5C66_19975</name>
</gene>
<dbReference type="EMBL" id="JAALAA010000019">
    <property type="protein sequence ID" value="NGN95004.1"/>
    <property type="molecule type" value="Genomic_DNA"/>
</dbReference>
<keyword evidence="2" id="KW-1133">Transmembrane helix</keyword>
<evidence type="ECO:0000256" key="1">
    <source>
        <dbReference type="SAM" id="MobiDB-lite"/>
    </source>
</evidence>
<comment type="caution">
    <text evidence="3">The sequence shown here is derived from an EMBL/GenBank/DDBJ whole genome shotgun (WGS) entry which is preliminary data.</text>
</comment>
<reference evidence="3 4" key="1">
    <citation type="submission" date="2020-02" db="EMBL/GenBank/DDBJ databases">
        <title>Whole-genome analyses of novel actinobacteria.</title>
        <authorList>
            <person name="Sahin N."/>
        </authorList>
    </citation>
    <scope>NUCLEOTIDE SEQUENCE [LARGE SCALE GENOMIC DNA]</scope>
    <source>
        <strain evidence="3 4">KC13</strain>
    </source>
</reference>
<name>A0A6M1R438_9ACTN</name>
<evidence type="ECO:0000313" key="4">
    <source>
        <dbReference type="Proteomes" id="UP000483261"/>
    </source>
</evidence>
<feature type="transmembrane region" description="Helical" evidence="2">
    <location>
        <begin position="160"/>
        <end position="181"/>
    </location>
</feature>
<dbReference type="RefSeq" id="WP_165112689.1">
    <property type="nucleotide sequence ID" value="NZ_JAALAA010000019.1"/>
</dbReference>
<feature type="compositionally biased region" description="Pro residues" evidence="1">
    <location>
        <begin position="122"/>
        <end position="146"/>
    </location>
</feature>
<dbReference type="Proteomes" id="UP000483261">
    <property type="component" value="Unassembled WGS sequence"/>
</dbReference>
<keyword evidence="2" id="KW-0812">Transmembrane</keyword>